<dbReference type="KEGG" id="lum:CNR27_09860"/>
<dbReference type="InterPro" id="IPR052155">
    <property type="entry name" value="Biofilm_reg_signaling"/>
</dbReference>
<dbReference type="InterPro" id="IPR029787">
    <property type="entry name" value="Nucleotide_cyclase"/>
</dbReference>
<dbReference type="Gene3D" id="3.20.20.450">
    <property type="entry name" value="EAL domain"/>
    <property type="match status" value="1"/>
</dbReference>
<dbReference type="PROSITE" id="PS50883">
    <property type="entry name" value="EAL"/>
    <property type="match status" value="1"/>
</dbReference>
<proteinExistence type="predicted"/>
<dbReference type="InterPro" id="IPR035919">
    <property type="entry name" value="EAL_sf"/>
</dbReference>
<feature type="domain" description="EAL" evidence="2">
    <location>
        <begin position="650"/>
        <end position="907"/>
    </location>
</feature>
<dbReference type="Proteomes" id="UP000218968">
    <property type="component" value="Chromosome"/>
</dbReference>
<dbReference type="GO" id="GO:0016301">
    <property type="term" value="F:kinase activity"/>
    <property type="evidence" value="ECO:0007669"/>
    <property type="project" value="UniProtKB-KW"/>
</dbReference>
<dbReference type="RefSeq" id="WP_096298370.1">
    <property type="nucleotide sequence ID" value="NZ_CP023406.1"/>
</dbReference>
<dbReference type="PANTHER" id="PTHR44757">
    <property type="entry name" value="DIGUANYLATE CYCLASE DGCP"/>
    <property type="match status" value="1"/>
</dbReference>
<reference evidence="5" key="1">
    <citation type="submission" date="2017-09" db="EMBL/GenBank/DDBJ databases">
        <title>Luteimonas liuhanmingii sp.nov., isolated from the intestinal contents of Tibetan Plateau Pika in Yushu, Qinghai Province, China.</title>
        <authorList>
            <person name="Gui Z."/>
        </authorList>
    </citation>
    <scope>NUCLEOTIDE SEQUENCE [LARGE SCALE GENOMIC DNA]</scope>
    <source>
        <strain evidence="5">100111</strain>
    </source>
</reference>
<dbReference type="InterPro" id="IPR000700">
    <property type="entry name" value="PAS-assoc_C"/>
</dbReference>
<keyword evidence="4" id="KW-0808">Transferase</keyword>
<dbReference type="SMART" id="SM00086">
    <property type="entry name" value="PAC"/>
    <property type="match status" value="2"/>
</dbReference>
<feature type="domain" description="PAC" evidence="1">
    <location>
        <begin position="428"/>
        <end position="479"/>
    </location>
</feature>
<dbReference type="InterPro" id="IPR013655">
    <property type="entry name" value="PAS_fold_3"/>
</dbReference>
<organism evidence="4 5">
    <name type="scientific">Luteimonas chenhongjianii</name>
    <dbReference type="NCBI Taxonomy" id="2006110"/>
    <lineage>
        <taxon>Bacteria</taxon>
        <taxon>Pseudomonadati</taxon>
        <taxon>Pseudomonadota</taxon>
        <taxon>Gammaproteobacteria</taxon>
        <taxon>Lysobacterales</taxon>
        <taxon>Lysobacteraceae</taxon>
        <taxon>Luteimonas</taxon>
    </lineage>
</organism>
<dbReference type="InterPro" id="IPR001633">
    <property type="entry name" value="EAL_dom"/>
</dbReference>
<feature type="domain" description="PAC" evidence="1">
    <location>
        <begin position="177"/>
        <end position="230"/>
    </location>
</feature>
<dbReference type="InterPro" id="IPR001610">
    <property type="entry name" value="PAC"/>
</dbReference>
<keyword evidence="5" id="KW-1185">Reference proteome</keyword>
<evidence type="ECO:0000259" key="3">
    <source>
        <dbReference type="PROSITE" id="PS50887"/>
    </source>
</evidence>
<dbReference type="SMART" id="SM00052">
    <property type="entry name" value="EAL"/>
    <property type="match status" value="1"/>
</dbReference>
<dbReference type="InterPro" id="IPR035965">
    <property type="entry name" value="PAS-like_dom_sf"/>
</dbReference>
<name>A0A290XEZ7_9GAMM</name>
<dbReference type="SUPFAM" id="SSF55073">
    <property type="entry name" value="Nucleotide cyclase"/>
    <property type="match status" value="1"/>
</dbReference>
<evidence type="ECO:0000259" key="1">
    <source>
        <dbReference type="PROSITE" id="PS50113"/>
    </source>
</evidence>
<dbReference type="NCBIfam" id="TIGR00254">
    <property type="entry name" value="GGDEF"/>
    <property type="match status" value="1"/>
</dbReference>
<dbReference type="EMBL" id="CP023406">
    <property type="protein sequence ID" value="ATD67697.1"/>
    <property type="molecule type" value="Genomic_DNA"/>
</dbReference>
<dbReference type="AlphaFoldDB" id="A0A290XEZ7"/>
<gene>
    <name evidence="4" type="ORF">CNR27_09860</name>
</gene>
<dbReference type="CDD" id="cd01949">
    <property type="entry name" value="GGDEF"/>
    <property type="match status" value="1"/>
</dbReference>
<dbReference type="PROSITE" id="PS50887">
    <property type="entry name" value="GGDEF"/>
    <property type="match status" value="1"/>
</dbReference>
<evidence type="ECO:0000259" key="2">
    <source>
        <dbReference type="PROSITE" id="PS50883"/>
    </source>
</evidence>
<evidence type="ECO:0000313" key="5">
    <source>
        <dbReference type="Proteomes" id="UP000218968"/>
    </source>
</evidence>
<dbReference type="PANTHER" id="PTHR44757:SF2">
    <property type="entry name" value="BIOFILM ARCHITECTURE MAINTENANCE PROTEIN MBAA"/>
    <property type="match status" value="1"/>
</dbReference>
<dbReference type="SUPFAM" id="SSF55785">
    <property type="entry name" value="PYP-like sensor domain (PAS domain)"/>
    <property type="match status" value="3"/>
</dbReference>
<dbReference type="SUPFAM" id="SSF141868">
    <property type="entry name" value="EAL domain-like"/>
    <property type="match status" value="1"/>
</dbReference>
<evidence type="ECO:0000313" key="4">
    <source>
        <dbReference type="EMBL" id="ATD67697.1"/>
    </source>
</evidence>
<dbReference type="PROSITE" id="PS50113">
    <property type="entry name" value="PAC"/>
    <property type="match status" value="2"/>
</dbReference>
<dbReference type="Pfam" id="PF00990">
    <property type="entry name" value="GGDEF"/>
    <property type="match status" value="1"/>
</dbReference>
<dbReference type="Gene3D" id="3.30.70.270">
    <property type="match status" value="1"/>
</dbReference>
<dbReference type="InterPro" id="IPR000160">
    <property type="entry name" value="GGDEF_dom"/>
</dbReference>
<dbReference type="InterPro" id="IPR043128">
    <property type="entry name" value="Rev_trsase/Diguanyl_cyclase"/>
</dbReference>
<feature type="domain" description="GGDEF" evidence="3">
    <location>
        <begin position="509"/>
        <end position="641"/>
    </location>
</feature>
<dbReference type="SMART" id="SM00267">
    <property type="entry name" value="GGDEF"/>
    <property type="match status" value="1"/>
</dbReference>
<accession>A0A290XEZ7</accession>
<dbReference type="Gene3D" id="3.30.450.20">
    <property type="entry name" value="PAS domain"/>
    <property type="match status" value="3"/>
</dbReference>
<dbReference type="Pfam" id="PF08447">
    <property type="entry name" value="PAS_3"/>
    <property type="match status" value="1"/>
</dbReference>
<dbReference type="OrthoDB" id="197861at2"/>
<dbReference type="Pfam" id="PF00563">
    <property type="entry name" value="EAL"/>
    <property type="match status" value="1"/>
</dbReference>
<sequence>MEPGLISSLLDHPVSDGVLLLDRGGRCIAANPAARRRGLDRLVERHAASLAGLYARLLDGVDELPCELPDTGMPLRGLLRAVQVDDSGPLAFSLSVRLSEDLDDWLEAAESGGHALWVWELRHDQMRGSAAWIQWVGRAGHDAPLPFDAVEQRIHPDDRGPRRTALGAYLEGALAQYLCEYRCLREDGDWRWVRDSGQVTARDAQGRPSKVAGTLTCIDHQKRLEHTLREQRGLVEDTQRLAGMGSWQWAIDDDRVSCAPQLRALLDIEEGAGLRNWLRRCRRAEFPVLRRAWRELRDRTEPAHFELTLSGKGAANVLQIWASPQCDGNGRPLTVLAQVQDVTRQRQSDAEARRRGALLRRVAELGRIGGCEIDAETRTLHWTGECAGLHGREGQSLPLDDLLRHYTTESREALQAAMSRVASGAPAASIELCFYRPDGAQVWTQAVVDFVREPGLPPRYLVLFRDISGERAASERIEQLAHYDALTGLPNRTRLRQDVDSALSQGGSLCQALLLLDISGFGGINEAHGHAAGDLVLKAVAARLHMLVDAGDVFGRIGADEFVVLLQQGASRQEVTLAAQRIVNGLSDPVPAAGELLRFGISAGIAVRPPGVGFDELLRAAGVALHGARREGRNHIEFYSPTAWLQARRRLEIEHALRGALEQEEFSLAYQPLIDLADGGVCGMEALLRWHHPELGPCAPGEFIEIAEATGDIVAIGEWVLREACRQAAAWDASGLRFGRMSVNVSAVQLRDPGFTQRVLLACADTGWSTARLELEITESALLLDTDALWECFGALQSAGVALAVDDFGTGFSSLSYLSRFPVGRLKIDRSFIAGLAASDGTGRAVEVTRAIIQLGKALRMQVLAEGVESNEDERLLREYGCDEVQGYLHSRPLAPREMVRWLQARALSADHVEPVHASMG</sequence>
<keyword evidence="4" id="KW-0418">Kinase</keyword>
<protein>
    <submittedName>
        <fullName evidence="4">Histidine kinase</fullName>
    </submittedName>
</protein>
<dbReference type="CDD" id="cd01948">
    <property type="entry name" value="EAL"/>
    <property type="match status" value="1"/>
</dbReference>